<feature type="compositionally biased region" description="Basic and acidic residues" evidence="1">
    <location>
        <begin position="239"/>
        <end position="259"/>
    </location>
</feature>
<feature type="region of interest" description="Disordered" evidence="1">
    <location>
        <begin position="222"/>
        <end position="305"/>
    </location>
</feature>
<name>A0ABU6VR81_9FABA</name>
<reference evidence="2 3" key="1">
    <citation type="journal article" date="2023" name="Plants (Basel)">
        <title>Bridging the Gap: Combining Genomics and Transcriptomics Approaches to Understand Stylosanthes scabra, an Orphan Legume from the Brazilian Caatinga.</title>
        <authorList>
            <person name="Ferreira-Neto J.R.C."/>
            <person name="da Silva M.D."/>
            <person name="Binneck E."/>
            <person name="de Melo N.F."/>
            <person name="da Silva R.H."/>
            <person name="de Melo A.L.T.M."/>
            <person name="Pandolfi V."/>
            <person name="Bustamante F.O."/>
            <person name="Brasileiro-Vidal A.C."/>
            <person name="Benko-Iseppon A.M."/>
        </authorList>
    </citation>
    <scope>NUCLEOTIDE SEQUENCE [LARGE SCALE GENOMIC DNA]</scope>
    <source>
        <tissue evidence="2">Leaves</tissue>
    </source>
</reference>
<dbReference type="Proteomes" id="UP001341840">
    <property type="component" value="Unassembled WGS sequence"/>
</dbReference>
<evidence type="ECO:0000313" key="2">
    <source>
        <dbReference type="EMBL" id="MED6174683.1"/>
    </source>
</evidence>
<organism evidence="2 3">
    <name type="scientific">Stylosanthes scabra</name>
    <dbReference type="NCBI Taxonomy" id="79078"/>
    <lineage>
        <taxon>Eukaryota</taxon>
        <taxon>Viridiplantae</taxon>
        <taxon>Streptophyta</taxon>
        <taxon>Embryophyta</taxon>
        <taxon>Tracheophyta</taxon>
        <taxon>Spermatophyta</taxon>
        <taxon>Magnoliopsida</taxon>
        <taxon>eudicotyledons</taxon>
        <taxon>Gunneridae</taxon>
        <taxon>Pentapetalae</taxon>
        <taxon>rosids</taxon>
        <taxon>fabids</taxon>
        <taxon>Fabales</taxon>
        <taxon>Fabaceae</taxon>
        <taxon>Papilionoideae</taxon>
        <taxon>50 kb inversion clade</taxon>
        <taxon>dalbergioids sensu lato</taxon>
        <taxon>Dalbergieae</taxon>
        <taxon>Pterocarpus clade</taxon>
        <taxon>Stylosanthes</taxon>
    </lineage>
</organism>
<sequence length="345" mass="39977">MMEGTYSYDQGYTPWNPPPYQHHAPQYNVYQSIGFGDAYYGYKDPPPPYQPSQGNFKNIFQVLLQKSKEFWETQRRLEAQLATVIEIVTRLVTLSVASNSNTFHPSNFGDVENLNHKEMHECLEEVEEEPEKEVDDEVLEEETKGETFFIATIFRGNEVKEIEMPVKCEDPSPRLVTINKGGRPQVLLGRPFLKTVRFKLQYDDDTFSLSVGKNTEVFHVTPPLAPRKKGSHQLRVGSKKIEPEKLLRSEERKESDNLKNDGFIGKGLRIAPPQLKKKRKKVPLNLEKKKEKKKKKQEEGKSEKKMVLQCSSFAKLLGKLRIFKKILHHHKNMEAHLVKDNSKWK</sequence>
<keyword evidence="3" id="KW-1185">Reference proteome</keyword>
<accession>A0ABU6VR81</accession>
<comment type="caution">
    <text evidence="2">The sequence shown here is derived from an EMBL/GenBank/DDBJ whole genome shotgun (WGS) entry which is preliminary data.</text>
</comment>
<gene>
    <name evidence="2" type="ORF">PIB30_071375</name>
</gene>
<evidence type="ECO:0000256" key="1">
    <source>
        <dbReference type="SAM" id="MobiDB-lite"/>
    </source>
</evidence>
<protein>
    <submittedName>
        <fullName evidence="2">Uncharacterized protein</fullName>
    </submittedName>
</protein>
<feature type="compositionally biased region" description="Basic and acidic residues" evidence="1">
    <location>
        <begin position="296"/>
        <end position="305"/>
    </location>
</feature>
<dbReference type="EMBL" id="JASCZI010151858">
    <property type="protein sequence ID" value="MED6174683.1"/>
    <property type="molecule type" value="Genomic_DNA"/>
</dbReference>
<proteinExistence type="predicted"/>
<evidence type="ECO:0000313" key="3">
    <source>
        <dbReference type="Proteomes" id="UP001341840"/>
    </source>
</evidence>